<proteinExistence type="predicted"/>
<sequence>MIYLKTRIRMPEYIKESIKALVGNISDKDLDVVIRKHQEEKTDNQRKYFWALVGEIRMAMKHGTTENDVYLSILRDSGVSEWIALPEDQVCIAKSYYRIVEDKGGTVLTTPSGKELEFRQLQCWKGLSLYTTEEACVLIDAAIEECKALGLETDTPDEIARMKEQWGVDIG</sequence>
<protein>
    <submittedName>
        <fullName evidence="1">NinB protein</fullName>
    </submittedName>
</protein>
<dbReference type="InterPro" id="IPR036619">
    <property type="entry name" value="NinB_sf"/>
</dbReference>
<organism evidence="1">
    <name type="scientific">Siphoviridae sp. ctYcY12</name>
    <dbReference type="NCBI Taxonomy" id="2825550"/>
    <lineage>
        <taxon>Viruses</taxon>
        <taxon>Duplodnaviria</taxon>
        <taxon>Heunggongvirae</taxon>
        <taxon>Uroviricota</taxon>
        <taxon>Caudoviricetes</taxon>
    </lineage>
</organism>
<reference evidence="1" key="1">
    <citation type="journal article" date="2021" name="Proc. Natl. Acad. Sci. U.S.A.">
        <title>A Catalog of Tens of Thousands of Viruses from Human Metagenomes Reveals Hidden Associations with Chronic Diseases.</title>
        <authorList>
            <person name="Tisza M.J."/>
            <person name="Buck C.B."/>
        </authorList>
    </citation>
    <scope>NUCLEOTIDE SEQUENCE</scope>
    <source>
        <strain evidence="1">CtYcY12</strain>
    </source>
</reference>
<accession>A0A8S5TTX7</accession>
<dbReference type="EMBL" id="BK015928">
    <property type="protein sequence ID" value="DAF85658.1"/>
    <property type="molecule type" value="Genomic_DNA"/>
</dbReference>
<evidence type="ECO:0000313" key="1">
    <source>
        <dbReference type="EMBL" id="DAF85658.1"/>
    </source>
</evidence>
<name>A0A8S5TTX7_9CAUD</name>
<dbReference type="Gene3D" id="1.10.3790.10">
    <property type="entry name" value="NinB"/>
    <property type="match status" value="1"/>
</dbReference>